<dbReference type="HOGENOM" id="CLU_3092212_0_0_6"/>
<proteinExistence type="predicted"/>
<dbReference type="AlphaFoldDB" id="F3C5P5"/>
<evidence type="ECO:0000313" key="1">
    <source>
        <dbReference type="EMBL" id="EGH13803.1"/>
    </source>
</evidence>
<name>F3C5P5_PSESG</name>
<gene>
    <name evidence="1" type="ORF">Pgy4_15024</name>
</gene>
<organism evidence="1 2">
    <name type="scientific">Pseudomonas savastanoi pv. glycinea str. race 4</name>
    <dbReference type="NCBI Taxonomy" id="875330"/>
    <lineage>
        <taxon>Bacteria</taxon>
        <taxon>Pseudomonadati</taxon>
        <taxon>Pseudomonadota</taxon>
        <taxon>Gammaproteobacteria</taxon>
        <taxon>Pseudomonadales</taxon>
        <taxon>Pseudomonadaceae</taxon>
        <taxon>Pseudomonas</taxon>
    </lineage>
</organism>
<dbReference type="EMBL" id="ADWY01000670">
    <property type="protein sequence ID" value="EGH13803.1"/>
    <property type="molecule type" value="Genomic_DNA"/>
</dbReference>
<comment type="caution">
    <text evidence="1">The sequence shown here is derived from an EMBL/GenBank/DDBJ whole genome shotgun (WGS) entry which is preliminary data.</text>
</comment>
<dbReference type="Proteomes" id="UP000005466">
    <property type="component" value="Unassembled WGS sequence"/>
</dbReference>
<feature type="non-terminal residue" evidence="1">
    <location>
        <position position="52"/>
    </location>
</feature>
<protein>
    <submittedName>
        <fullName evidence="1">Uncharacterized protein</fullName>
    </submittedName>
</protein>
<evidence type="ECO:0000313" key="2">
    <source>
        <dbReference type="Proteomes" id="UP000005466"/>
    </source>
</evidence>
<sequence length="52" mass="5373">MDAASPDTSLAANQSVQMTDLELRIASATVNMDSAAHTAPMTMAAVKPARPD</sequence>
<accession>F3C5P5</accession>
<reference evidence="1 2" key="1">
    <citation type="journal article" date="2011" name="PLoS Pathog.">
        <title>Dynamic evolution of pathogenicity revealed by sequencing and comparative genomics of 19 Pseudomonas syringae isolates.</title>
        <authorList>
            <person name="Baltrus D.A."/>
            <person name="Nishimura M.T."/>
            <person name="Romanchuk A."/>
            <person name="Chang J.H."/>
            <person name="Mukhtar M.S."/>
            <person name="Cherkis K."/>
            <person name="Roach J."/>
            <person name="Grant S.R."/>
            <person name="Jones C.D."/>
            <person name="Dangl J.L."/>
        </authorList>
    </citation>
    <scope>NUCLEOTIDE SEQUENCE [LARGE SCALE GENOMIC DNA]</scope>
    <source>
        <strain evidence="2">race 4</strain>
    </source>
</reference>